<dbReference type="GeneID" id="25911772"/>
<proteinExistence type="predicted"/>
<dbReference type="GO" id="GO:0003676">
    <property type="term" value="F:nucleic acid binding"/>
    <property type="evidence" value="ECO:0007669"/>
    <property type="project" value="InterPro"/>
</dbReference>
<dbReference type="InterPro" id="IPR001584">
    <property type="entry name" value="Integrase_cat-core"/>
</dbReference>
<dbReference type="AlphaFoldDB" id="A0A0L0FJM3"/>
<dbReference type="PROSITE" id="PS50994">
    <property type="entry name" value="INTEGRASE"/>
    <property type="match status" value="1"/>
</dbReference>
<gene>
    <name evidence="2" type="ORF">SARC_11268</name>
</gene>
<evidence type="ECO:0000313" key="3">
    <source>
        <dbReference type="Proteomes" id="UP000054560"/>
    </source>
</evidence>
<dbReference type="InterPro" id="IPR036397">
    <property type="entry name" value="RNaseH_sf"/>
</dbReference>
<evidence type="ECO:0000259" key="1">
    <source>
        <dbReference type="PROSITE" id="PS50994"/>
    </source>
</evidence>
<reference evidence="2 3" key="1">
    <citation type="submission" date="2011-02" db="EMBL/GenBank/DDBJ databases">
        <title>The Genome Sequence of Sphaeroforma arctica JP610.</title>
        <authorList>
            <consortium name="The Broad Institute Genome Sequencing Platform"/>
            <person name="Russ C."/>
            <person name="Cuomo C."/>
            <person name="Young S.K."/>
            <person name="Zeng Q."/>
            <person name="Gargeya S."/>
            <person name="Alvarado L."/>
            <person name="Berlin A."/>
            <person name="Chapman S.B."/>
            <person name="Chen Z."/>
            <person name="Freedman E."/>
            <person name="Gellesch M."/>
            <person name="Goldberg J."/>
            <person name="Griggs A."/>
            <person name="Gujja S."/>
            <person name="Heilman E."/>
            <person name="Heiman D."/>
            <person name="Howarth C."/>
            <person name="Mehta T."/>
            <person name="Neiman D."/>
            <person name="Pearson M."/>
            <person name="Roberts A."/>
            <person name="Saif S."/>
            <person name="Shea T."/>
            <person name="Shenoy N."/>
            <person name="Sisk P."/>
            <person name="Stolte C."/>
            <person name="Sykes S."/>
            <person name="White J."/>
            <person name="Yandava C."/>
            <person name="Burger G."/>
            <person name="Gray M.W."/>
            <person name="Holland P.W.H."/>
            <person name="King N."/>
            <person name="Lang F.B.F."/>
            <person name="Roger A.J."/>
            <person name="Ruiz-Trillo I."/>
            <person name="Haas B."/>
            <person name="Nusbaum C."/>
            <person name="Birren B."/>
        </authorList>
    </citation>
    <scope>NUCLEOTIDE SEQUENCE [LARGE SCALE GENOMIC DNA]</scope>
    <source>
        <strain evidence="2 3">JP610</strain>
    </source>
</reference>
<organism evidence="2 3">
    <name type="scientific">Sphaeroforma arctica JP610</name>
    <dbReference type="NCBI Taxonomy" id="667725"/>
    <lineage>
        <taxon>Eukaryota</taxon>
        <taxon>Ichthyosporea</taxon>
        <taxon>Ichthyophonida</taxon>
        <taxon>Sphaeroforma</taxon>
    </lineage>
</organism>
<feature type="non-terminal residue" evidence="2">
    <location>
        <position position="1"/>
    </location>
</feature>
<dbReference type="EMBL" id="KQ243197">
    <property type="protein sequence ID" value="KNC76228.1"/>
    <property type="molecule type" value="Genomic_DNA"/>
</dbReference>
<accession>A0A0L0FJM3</accession>
<dbReference type="Gene3D" id="3.30.420.10">
    <property type="entry name" value="Ribonuclease H-like superfamily/Ribonuclease H"/>
    <property type="match status" value="1"/>
</dbReference>
<dbReference type="GO" id="GO:0015074">
    <property type="term" value="P:DNA integration"/>
    <property type="evidence" value="ECO:0007669"/>
    <property type="project" value="InterPro"/>
</dbReference>
<sequence length="488" mass="55589">IRCATRQFLISKWAQSLWDKGLRGPTSIATEIRVLHTLPGDIKFDTLVKDVSHWRSTRGPPTHSLRRQRAPIRQYTETNPVTQVTRVRNLYDAPNQIYGHSKQHGPGGRAPGRFILDTVTVFKGGLEKNMDPAKIFMVHMCVDSMTSMVYIAPVYQTSVDEANLAFASILKNDIFKYEETRDIPAEYRINSVTTDNGPEFTARFDSTNYYGFDHTYSDPYDKTFTFLLDSVVSVLQQSIRQSHAQYSVNFPDKIVGSKGLTYPAVQAIIQRINRTPKPFLRKALGRDASPMDVTNQDFKTIATYISSLKQMHHAVKNKDTEWTVALDNGTRILRGTWEYRNWEYDCTYEIVLRPSDDREGIDWYDLPGLYHNNQQLSIKRREKQFYEDFRMPKNLVLVHMYKSNTSTGLGGRQGGSIQLDTSRVFVVRGTSGGSLQLQRVLLDPNTGEPAFEQLGVGDTTRDPDFPYAVISENGYLECILLCTMADTL</sequence>
<name>A0A0L0FJM3_9EUKA</name>
<keyword evidence="3" id="KW-1185">Reference proteome</keyword>
<protein>
    <recommendedName>
        <fullName evidence="1">Integrase catalytic domain-containing protein</fullName>
    </recommendedName>
</protein>
<evidence type="ECO:0000313" key="2">
    <source>
        <dbReference type="EMBL" id="KNC76228.1"/>
    </source>
</evidence>
<dbReference type="Proteomes" id="UP000054560">
    <property type="component" value="Unassembled WGS sequence"/>
</dbReference>
<dbReference type="RefSeq" id="XP_014150130.1">
    <property type="nucleotide sequence ID" value="XM_014294655.1"/>
</dbReference>
<feature type="domain" description="Integrase catalytic" evidence="1">
    <location>
        <begin position="102"/>
        <end position="284"/>
    </location>
</feature>